<dbReference type="EMBL" id="MHBW01000016">
    <property type="protein sequence ID" value="OGY09113.1"/>
    <property type="molecule type" value="Genomic_DNA"/>
</dbReference>
<reference evidence="2 3" key="1">
    <citation type="journal article" date="2016" name="Nat. Commun.">
        <title>Thousands of microbial genomes shed light on interconnected biogeochemical processes in an aquifer system.</title>
        <authorList>
            <person name="Anantharaman K."/>
            <person name="Brown C.T."/>
            <person name="Hug L.A."/>
            <person name="Sharon I."/>
            <person name="Castelle C.J."/>
            <person name="Probst A.J."/>
            <person name="Thomas B.C."/>
            <person name="Singh A."/>
            <person name="Wilkins M.J."/>
            <person name="Karaoz U."/>
            <person name="Brodie E.L."/>
            <person name="Williams K.H."/>
            <person name="Hubbard S.S."/>
            <person name="Banfield J.F."/>
        </authorList>
    </citation>
    <scope>NUCLEOTIDE SEQUENCE [LARGE SCALE GENOMIC DNA]</scope>
</reference>
<organism evidence="2 3">
    <name type="scientific">Candidatus Blackburnbacteria bacterium RIFCSPHIGHO2_01_FULL_43_15b</name>
    <dbReference type="NCBI Taxonomy" id="1797513"/>
    <lineage>
        <taxon>Bacteria</taxon>
        <taxon>Candidatus Blackburniibacteriota</taxon>
    </lineage>
</organism>
<dbReference type="Gene3D" id="3.30.70.1290">
    <property type="entry name" value="Transposase IS200-like"/>
    <property type="match status" value="1"/>
</dbReference>
<dbReference type="PANTHER" id="PTHR34322:SF2">
    <property type="entry name" value="TRANSPOSASE IS200-LIKE DOMAIN-CONTAINING PROTEIN"/>
    <property type="match status" value="1"/>
</dbReference>
<dbReference type="GO" id="GO:0006313">
    <property type="term" value="P:DNA transposition"/>
    <property type="evidence" value="ECO:0007669"/>
    <property type="project" value="InterPro"/>
</dbReference>
<dbReference type="InterPro" id="IPR036515">
    <property type="entry name" value="Transposase_17_sf"/>
</dbReference>
<dbReference type="GO" id="GO:0003677">
    <property type="term" value="F:DNA binding"/>
    <property type="evidence" value="ECO:0007669"/>
    <property type="project" value="InterPro"/>
</dbReference>
<evidence type="ECO:0000259" key="1">
    <source>
        <dbReference type="SMART" id="SM01321"/>
    </source>
</evidence>
<dbReference type="SUPFAM" id="SSF143422">
    <property type="entry name" value="Transposase IS200-like"/>
    <property type="match status" value="1"/>
</dbReference>
<dbReference type="Pfam" id="PF01797">
    <property type="entry name" value="Y1_Tnp"/>
    <property type="match status" value="1"/>
</dbReference>
<accession>A0A1G1V150</accession>
<name>A0A1G1V150_9BACT</name>
<dbReference type="InterPro" id="IPR002686">
    <property type="entry name" value="Transposase_17"/>
</dbReference>
<dbReference type="AlphaFoldDB" id="A0A1G1V150"/>
<dbReference type="Proteomes" id="UP000177967">
    <property type="component" value="Unassembled WGS sequence"/>
</dbReference>
<sequence>MVNRGSDSRKIFLIERDHDRFLRTLFYYQYQGPKPKFSNLSAQKLQLWTPKEEDRLVNISCYCLMPNHMHLLIQQLQNNGVSIFMSQLCNSYTKYFNTKHKRVGPLLQGRFKSVLIVDNYQLLHVSRYIHINPIVARMVTKLEDYPWSSFAQYMGSAKGFCSLEKIMEQFQSSQEYKKFLEDQISYGETLETIKHHLADDFYDDTSGVEG</sequence>
<protein>
    <recommendedName>
        <fullName evidence="1">Transposase IS200-like domain-containing protein</fullName>
    </recommendedName>
</protein>
<dbReference type="GO" id="GO:0004803">
    <property type="term" value="F:transposase activity"/>
    <property type="evidence" value="ECO:0007669"/>
    <property type="project" value="InterPro"/>
</dbReference>
<proteinExistence type="predicted"/>
<comment type="caution">
    <text evidence="2">The sequence shown here is derived from an EMBL/GenBank/DDBJ whole genome shotgun (WGS) entry which is preliminary data.</text>
</comment>
<evidence type="ECO:0000313" key="2">
    <source>
        <dbReference type="EMBL" id="OGY09113.1"/>
    </source>
</evidence>
<feature type="domain" description="Transposase IS200-like" evidence="1">
    <location>
        <begin position="1"/>
        <end position="132"/>
    </location>
</feature>
<dbReference type="PANTHER" id="PTHR34322">
    <property type="entry name" value="TRANSPOSASE, Y1_TNP DOMAIN-CONTAINING"/>
    <property type="match status" value="1"/>
</dbReference>
<gene>
    <name evidence="2" type="ORF">A2782_00050</name>
</gene>
<dbReference type="SMART" id="SM01321">
    <property type="entry name" value="Y1_Tnp"/>
    <property type="match status" value="1"/>
</dbReference>
<evidence type="ECO:0000313" key="3">
    <source>
        <dbReference type="Proteomes" id="UP000177967"/>
    </source>
</evidence>